<reference evidence="3" key="1">
    <citation type="journal article" date="2020" name="mSystems">
        <title>Genome- and Community-Level Interaction Insights into Carbon Utilization and Element Cycling Functions of Hydrothermarchaeota in Hydrothermal Sediment.</title>
        <authorList>
            <person name="Zhou Z."/>
            <person name="Liu Y."/>
            <person name="Xu W."/>
            <person name="Pan J."/>
            <person name="Luo Z.H."/>
            <person name="Li M."/>
        </authorList>
    </citation>
    <scope>NUCLEOTIDE SEQUENCE [LARGE SCALE GENOMIC DNA]</scope>
    <source>
        <strain evidence="3">HyVt-219</strain>
    </source>
</reference>
<dbReference type="InterPro" id="IPR036291">
    <property type="entry name" value="NAD(P)-bd_dom_sf"/>
</dbReference>
<evidence type="ECO:0000256" key="1">
    <source>
        <dbReference type="ARBA" id="ARBA00006484"/>
    </source>
</evidence>
<dbReference type="GO" id="GO:0032787">
    <property type="term" value="P:monocarboxylic acid metabolic process"/>
    <property type="evidence" value="ECO:0007669"/>
    <property type="project" value="UniProtKB-ARBA"/>
</dbReference>
<proteinExistence type="inferred from homology"/>
<gene>
    <name evidence="3" type="ORF">ENG47_04410</name>
</gene>
<evidence type="ECO:0000256" key="2">
    <source>
        <dbReference type="RuleBase" id="RU000363"/>
    </source>
</evidence>
<dbReference type="FunFam" id="3.40.50.720:FF:000084">
    <property type="entry name" value="Short-chain dehydrogenase reductase"/>
    <property type="match status" value="1"/>
</dbReference>
<dbReference type="PRINTS" id="PR00080">
    <property type="entry name" value="SDRFAMILY"/>
</dbReference>
<dbReference type="PROSITE" id="PS00061">
    <property type="entry name" value="ADH_SHORT"/>
    <property type="match status" value="1"/>
</dbReference>
<dbReference type="PRINTS" id="PR00081">
    <property type="entry name" value="GDHRDH"/>
</dbReference>
<dbReference type="PANTHER" id="PTHR42879:SF2">
    <property type="entry name" value="3-OXOACYL-[ACYL-CARRIER-PROTEIN] REDUCTASE FABG"/>
    <property type="match status" value="1"/>
</dbReference>
<dbReference type="EMBL" id="DRBC01000267">
    <property type="protein sequence ID" value="HDN84982.1"/>
    <property type="molecule type" value="Genomic_DNA"/>
</dbReference>
<evidence type="ECO:0000313" key="3">
    <source>
        <dbReference type="EMBL" id="HDN84982.1"/>
    </source>
</evidence>
<dbReference type="AlphaFoldDB" id="A0A7V0N143"/>
<accession>A0A7V0N143</accession>
<organism evidence="3">
    <name type="scientific">Aerophobetes bacterium</name>
    <dbReference type="NCBI Taxonomy" id="2030807"/>
    <lineage>
        <taxon>Bacteria</taxon>
        <taxon>Candidatus Aerophobota</taxon>
    </lineage>
</organism>
<comment type="caution">
    <text evidence="3">The sequence shown here is derived from an EMBL/GenBank/DDBJ whole genome shotgun (WGS) entry which is preliminary data.</text>
</comment>
<comment type="similarity">
    <text evidence="1 2">Belongs to the short-chain dehydrogenases/reductases (SDR) family.</text>
</comment>
<dbReference type="Proteomes" id="UP000885660">
    <property type="component" value="Unassembled WGS sequence"/>
</dbReference>
<dbReference type="Pfam" id="PF00106">
    <property type="entry name" value="adh_short"/>
    <property type="match status" value="1"/>
</dbReference>
<dbReference type="InterPro" id="IPR050259">
    <property type="entry name" value="SDR"/>
</dbReference>
<dbReference type="SUPFAM" id="SSF51735">
    <property type="entry name" value="NAD(P)-binding Rossmann-fold domains"/>
    <property type="match status" value="1"/>
</dbReference>
<dbReference type="Gene3D" id="3.40.50.720">
    <property type="entry name" value="NAD(P)-binding Rossmann-like Domain"/>
    <property type="match status" value="1"/>
</dbReference>
<sequence length="256" mass="27605">MNLKDKVAIVTGGNKGIGKAISIAFAKKGASVVIGARDIKTSQEVVREIMKFGNKCFSAKVDVSKSQEVKQMVDFTLEKFGRIDILVNNAGIISASPITQLTEEEWDKLFAVNVKGTFLCCKYVTPIMIKQRKGKIINLSSTAGKRGSIFRTHYSASKFAVIGLTKSLAIELAPYGINVNAVCPGDVQTNMLDKEVQLLAKLRNIPPDKVREKKISSIPLGRLGKPEEIAELVLFLASSASDYITGEAINIAGGAS</sequence>
<dbReference type="InterPro" id="IPR020904">
    <property type="entry name" value="Sc_DH/Rdtase_CS"/>
</dbReference>
<name>A0A7V0N143_UNCAE</name>
<dbReference type="NCBIfam" id="NF009466">
    <property type="entry name" value="PRK12826.1-2"/>
    <property type="match status" value="1"/>
</dbReference>
<protein>
    <submittedName>
        <fullName evidence="3">SDR family oxidoreductase</fullName>
    </submittedName>
</protein>
<dbReference type="NCBIfam" id="NF005559">
    <property type="entry name" value="PRK07231.1"/>
    <property type="match status" value="1"/>
</dbReference>
<dbReference type="PANTHER" id="PTHR42879">
    <property type="entry name" value="3-OXOACYL-(ACYL-CARRIER-PROTEIN) REDUCTASE"/>
    <property type="match status" value="1"/>
</dbReference>
<dbReference type="InterPro" id="IPR002347">
    <property type="entry name" value="SDR_fam"/>
</dbReference>